<evidence type="ECO:0000259" key="4">
    <source>
        <dbReference type="Pfam" id="PF00641"/>
    </source>
</evidence>
<sequence length="131" mass="14952">FDHRANLLPIRPIFSIARRRKLCETNRCKTLMQDLMFQYFVDLFKCGLYNFRRRLKCFRCGAAKVAIAAAQWSSAQVGPFSLSTFCLPLSRSHINGLFYTLQPQQTSDGMSEYACLQEGYAPLSQVGQTKP</sequence>
<evidence type="ECO:0000313" key="5">
    <source>
        <dbReference type="EMBL" id="MEQ2190931.1"/>
    </source>
</evidence>
<evidence type="ECO:0000256" key="1">
    <source>
        <dbReference type="ARBA" id="ARBA00022723"/>
    </source>
</evidence>
<evidence type="ECO:0000313" key="6">
    <source>
        <dbReference type="Proteomes" id="UP001434883"/>
    </source>
</evidence>
<evidence type="ECO:0000256" key="3">
    <source>
        <dbReference type="ARBA" id="ARBA00022833"/>
    </source>
</evidence>
<proteinExistence type="predicted"/>
<comment type="caution">
    <text evidence="5">The sequence shown here is derived from an EMBL/GenBank/DDBJ whole genome shotgun (WGS) entry which is preliminary data.</text>
</comment>
<keyword evidence="1" id="KW-0479">Metal-binding</keyword>
<dbReference type="EMBL" id="JAHRIN010000312">
    <property type="protein sequence ID" value="MEQ2190931.1"/>
    <property type="molecule type" value="Genomic_DNA"/>
</dbReference>
<protein>
    <recommendedName>
        <fullName evidence="4">RanBP2-type domain-containing protein</fullName>
    </recommendedName>
</protein>
<keyword evidence="2" id="KW-0863">Zinc-finger</keyword>
<reference evidence="5 6" key="1">
    <citation type="submission" date="2021-06" db="EMBL/GenBank/DDBJ databases">
        <authorList>
            <person name="Palmer J.M."/>
        </authorList>
    </citation>
    <scope>NUCLEOTIDE SEQUENCE [LARGE SCALE GENOMIC DNA]</scope>
    <source>
        <strain evidence="5 6">XC_2019</strain>
        <tissue evidence="5">Muscle</tissue>
    </source>
</reference>
<keyword evidence="3" id="KW-0862">Zinc</keyword>
<keyword evidence="6" id="KW-1185">Reference proteome</keyword>
<feature type="non-terminal residue" evidence="5">
    <location>
        <position position="1"/>
    </location>
</feature>
<organism evidence="5 6">
    <name type="scientific">Xenoophorus captivus</name>
    <dbReference type="NCBI Taxonomy" id="1517983"/>
    <lineage>
        <taxon>Eukaryota</taxon>
        <taxon>Metazoa</taxon>
        <taxon>Chordata</taxon>
        <taxon>Craniata</taxon>
        <taxon>Vertebrata</taxon>
        <taxon>Euteleostomi</taxon>
        <taxon>Actinopterygii</taxon>
        <taxon>Neopterygii</taxon>
        <taxon>Teleostei</taxon>
        <taxon>Neoteleostei</taxon>
        <taxon>Acanthomorphata</taxon>
        <taxon>Ovalentaria</taxon>
        <taxon>Atherinomorphae</taxon>
        <taxon>Cyprinodontiformes</taxon>
        <taxon>Goodeidae</taxon>
        <taxon>Xenoophorus</taxon>
    </lineage>
</organism>
<accession>A0ABV0Q559</accession>
<dbReference type="Proteomes" id="UP001434883">
    <property type="component" value="Unassembled WGS sequence"/>
</dbReference>
<dbReference type="InterPro" id="IPR001876">
    <property type="entry name" value="Znf_RanBP2"/>
</dbReference>
<evidence type="ECO:0000256" key="2">
    <source>
        <dbReference type="ARBA" id="ARBA00022771"/>
    </source>
</evidence>
<feature type="domain" description="RanBP2-type" evidence="4">
    <location>
        <begin position="45"/>
        <end position="64"/>
    </location>
</feature>
<name>A0ABV0Q559_9TELE</name>
<gene>
    <name evidence="5" type="ORF">XENOCAPTIV_015186</name>
</gene>
<dbReference type="Pfam" id="PF00641">
    <property type="entry name" value="Zn_ribbon_RanBP"/>
    <property type="match status" value="1"/>
</dbReference>